<reference evidence="2" key="1">
    <citation type="journal article" date="2022" name="Mol. Ecol. Resour.">
        <title>The genomes of chicory, endive, great burdock and yacon provide insights into Asteraceae palaeo-polyploidization history and plant inulin production.</title>
        <authorList>
            <person name="Fan W."/>
            <person name="Wang S."/>
            <person name="Wang H."/>
            <person name="Wang A."/>
            <person name="Jiang F."/>
            <person name="Liu H."/>
            <person name="Zhao H."/>
            <person name="Xu D."/>
            <person name="Zhang Y."/>
        </authorList>
    </citation>
    <scope>NUCLEOTIDE SEQUENCE [LARGE SCALE GENOMIC DNA]</scope>
    <source>
        <strain evidence="2">cv. Yunnan</strain>
    </source>
</reference>
<evidence type="ECO:0000313" key="1">
    <source>
        <dbReference type="EMBL" id="KAI3732943.1"/>
    </source>
</evidence>
<gene>
    <name evidence="1" type="ORF">L1987_64155</name>
</gene>
<keyword evidence="2" id="KW-1185">Reference proteome</keyword>
<evidence type="ECO:0000313" key="2">
    <source>
        <dbReference type="Proteomes" id="UP001056120"/>
    </source>
</evidence>
<sequence>MCGLRLFYLHKFFLESHSQVKNDFWVFAGDRGQGLLFSGAGTSSQRNLYFSSGSSATTASPCALDVAPLAYATAISVCAKKEKFLFGFDP</sequence>
<comment type="caution">
    <text evidence="1">The sequence shown here is derived from an EMBL/GenBank/DDBJ whole genome shotgun (WGS) entry which is preliminary data.</text>
</comment>
<dbReference type="Proteomes" id="UP001056120">
    <property type="component" value="Linkage Group LG21"/>
</dbReference>
<name>A0ACB9CFA3_9ASTR</name>
<organism evidence="1 2">
    <name type="scientific">Smallanthus sonchifolius</name>
    <dbReference type="NCBI Taxonomy" id="185202"/>
    <lineage>
        <taxon>Eukaryota</taxon>
        <taxon>Viridiplantae</taxon>
        <taxon>Streptophyta</taxon>
        <taxon>Embryophyta</taxon>
        <taxon>Tracheophyta</taxon>
        <taxon>Spermatophyta</taxon>
        <taxon>Magnoliopsida</taxon>
        <taxon>eudicotyledons</taxon>
        <taxon>Gunneridae</taxon>
        <taxon>Pentapetalae</taxon>
        <taxon>asterids</taxon>
        <taxon>campanulids</taxon>
        <taxon>Asterales</taxon>
        <taxon>Asteraceae</taxon>
        <taxon>Asteroideae</taxon>
        <taxon>Heliantheae alliance</taxon>
        <taxon>Millerieae</taxon>
        <taxon>Smallanthus</taxon>
    </lineage>
</organism>
<dbReference type="EMBL" id="CM042038">
    <property type="protein sequence ID" value="KAI3732943.1"/>
    <property type="molecule type" value="Genomic_DNA"/>
</dbReference>
<protein>
    <submittedName>
        <fullName evidence="1">Uncharacterized protein</fullName>
    </submittedName>
</protein>
<proteinExistence type="predicted"/>
<accession>A0ACB9CFA3</accession>
<reference evidence="1 2" key="2">
    <citation type="journal article" date="2022" name="Mol. Ecol. Resour.">
        <title>The genomes of chicory, endive, great burdock and yacon provide insights into Asteraceae paleo-polyploidization history and plant inulin production.</title>
        <authorList>
            <person name="Fan W."/>
            <person name="Wang S."/>
            <person name="Wang H."/>
            <person name="Wang A."/>
            <person name="Jiang F."/>
            <person name="Liu H."/>
            <person name="Zhao H."/>
            <person name="Xu D."/>
            <person name="Zhang Y."/>
        </authorList>
    </citation>
    <scope>NUCLEOTIDE SEQUENCE [LARGE SCALE GENOMIC DNA]</scope>
    <source>
        <strain evidence="2">cv. Yunnan</strain>
        <tissue evidence="1">Leaves</tissue>
    </source>
</reference>